<dbReference type="RefSeq" id="WP_027851935.1">
    <property type="nucleotide sequence ID" value="NZ_BSOR01000015.1"/>
</dbReference>
<comment type="caution">
    <text evidence="5">The sequence shown here is derived from an EMBL/GenBank/DDBJ whole genome shotgun (WGS) entry which is preliminary data.</text>
</comment>
<dbReference type="PANTHER" id="PTHR30441">
    <property type="entry name" value="DUF748 DOMAIN-CONTAINING PROTEIN"/>
    <property type="match status" value="1"/>
</dbReference>
<dbReference type="Pfam" id="PF05170">
    <property type="entry name" value="AsmA"/>
    <property type="match status" value="1"/>
</dbReference>
<name>A0ABQ5ZUZ5_9GAMM</name>
<keyword evidence="3" id="KW-0472">Membrane</keyword>
<feature type="domain" description="AsmA" evidence="4">
    <location>
        <begin position="1"/>
        <end position="701"/>
    </location>
</feature>
<feature type="transmembrane region" description="Helical" evidence="3">
    <location>
        <begin position="7"/>
        <end position="30"/>
    </location>
</feature>
<evidence type="ECO:0000313" key="5">
    <source>
        <dbReference type="EMBL" id="GLR63242.1"/>
    </source>
</evidence>
<feature type="compositionally biased region" description="Low complexity" evidence="2">
    <location>
        <begin position="157"/>
        <end position="168"/>
    </location>
</feature>
<feature type="region of interest" description="Disordered" evidence="2">
    <location>
        <begin position="147"/>
        <end position="171"/>
    </location>
</feature>
<feature type="coiled-coil region" evidence="1">
    <location>
        <begin position="351"/>
        <end position="378"/>
    </location>
</feature>
<dbReference type="PANTHER" id="PTHR30441:SF4">
    <property type="entry name" value="PROTEIN ASMA"/>
    <property type="match status" value="1"/>
</dbReference>
<protein>
    <recommendedName>
        <fullName evidence="4">AsmA domain-containing protein</fullName>
    </recommendedName>
</protein>
<proteinExistence type="predicted"/>
<reference evidence="6" key="1">
    <citation type="journal article" date="2019" name="Int. J. Syst. Evol. Microbiol.">
        <title>The Global Catalogue of Microorganisms (GCM) 10K type strain sequencing project: providing services to taxonomists for standard genome sequencing and annotation.</title>
        <authorList>
            <consortium name="The Broad Institute Genomics Platform"/>
            <consortium name="The Broad Institute Genome Sequencing Center for Infectious Disease"/>
            <person name="Wu L."/>
            <person name="Ma J."/>
        </authorList>
    </citation>
    <scope>NUCLEOTIDE SEQUENCE [LARGE SCALE GENOMIC DNA]</scope>
    <source>
        <strain evidence="6">NBRC 100033</strain>
    </source>
</reference>
<feature type="region of interest" description="Disordered" evidence="2">
    <location>
        <begin position="794"/>
        <end position="815"/>
    </location>
</feature>
<organism evidence="5 6">
    <name type="scientific">Marinospirillum insulare</name>
    <dbReference type="NCBI Taxonomy" id="217169"/>
    <lineage>
        <taxon>Bacteria</taxon>
        <taxon>Pseudomonadati</taxon>
        <taxon>Pseudomonadota</taxon>
        <taxon>Gammaproteobacteria</taxon>
        <taxon>Oceanospirillales</taxon>
        <taxon>Oceanospirillaceae</taxon>
        <taxon>Marinospirillum</taxon>
    </lineage>
</organism>
<dbReference type="EMBL" id="BSOR01000015">
    <property type="protein sequence ID" value="GLR63242.1"/>
    <property type="molecule type" value="Genomic_DNA"/>
</dbReference>
<evidence type="ECO:0000313" key="6">
    <source>
        <dbReference type="Proteomes" id="UP001156682"/>
    </source>
</evidence>
<accession>A0ABQ5ZUZ5</accession>
<evidence type="ECO:0000256" key="1">
    <source>
        <dbReference type="SAM" id="Coils"/>
    </source>
</evidence>
<evidence type="ECO:0000259" key="4">
    <source>
        <dbReference type="Pfam" id="PF05170"/>
    </source>
</evidence>
<feature type="compositionally biased region" description="Basic and acidic residues" evidence="2">
    <location>
        <begin position="794"/>
        <end position="807"/>
    </location>
</feature>
<keyword evidence="6" id="KW-1185">Reference proteome</keyword>
<evidence type="ECO:0000256" key="2">
    <source>
        <dbReference type="SAM" id="MobiDB-lite"/>
    </source>
</evidence>
<evidence type="ECO:0000256" key="3">
    <source>
        <dbReference type="SAM" id="Phobius"/>
    </source>
</evidence>
<dbReference type="InterPro" id="IPR052894">
    <property type="entry name" value="AsmA-related"/>
</dbReference>
<feature type="region of interest" description="Disordered" evidence="2">
    <location>
        <begin position="482"/>
        <end position="501"/>
    </location>
</feature>
<keyword evidence="1" id="KW-0175">Coiled coil</keyword>
<dbReference type="InterPro" id="IPR007844">
    <property type="entry name" value="AsmA"/>
</dbReference>
<gene>
    <name evidence="5" type="ORF">GCM10007878_06770</name>
</gene>
<dbReference type="Proteomes" id="UP001156682">
    <property type="component" value="Unassembled WGS sequence"/>
</dbReference>
<sequence>MGRILKWVIGGFFSLVFLVGLVIFLLVTFVDLNELKPRIETLAKEQASIDLRIPGDLSWSFYPYLGIELGKAQLRPLSTPDANPLASIQKAAVGVALMPLIGGEVKIQRLHLIQPEIYLHRNAEGVANWELVQEALAQTTDAANSIESTSLAKDTDQQAATQTQADTDSNPSMQLNLEIADIWLDKAAVKINDEVEKLDIELTEVSLRAKDVSLDKAFPIEFAAKLALNEPAAQLNLNLETEVKLDLAAEHYALNNLKLKLVTTYPEMLNTPLTLTLDGGLDAQMASGQVKVPLNLSVTAPDWKDVSLPEISTTQLAINADLNLNTQLYLINKLQLDTGVRLDKQSKLLPLKLQATAEANLERQLANLNQQLSFNELQQQLTLEASQLLEEPEFNGLLTLEISRLRKLLTDLGIELPEMADLTTLNQVLATLGFSGDLQKITFNQLDLGFDDTQFKGNAEVKLENLAVLLRLAGDKLDADRYLPPPMQADEKPSEQVNAAGEDSKEVLTAATTADEEELLPVELIKTLNLDIGFNLDKLKISGLNLEKIDLSLTAKDGLVNLKRANLDMYQGTFRNKAVIDVRKEPAKLNLTTQLKKLNLRPLLNDLEQESIPFRGKLNLVGNFNTQGTRLSQWLAHSNGKGNLRLLDGAVTGVNLSKEVCVAAASIDGSTANQQWSEDTEFTQLFADINLVNGQLNNQDLKLAIPGFEVSGFGFFHLVAQDFLYNLGIRFSEDTNQQVCTVSSNLAKVRWPVECKGSLASDSTSIRCRPDTKAVTSLVGQLLKDAAQEKAKKKIQESQDKIKDKAKNKLRGLFR</sequence>
<keyword evidence="3" id="KW-0812">Transmembrane</keyword>
<keyword evidence="3" id="KW-1133">Transmembrane helix</keyword>